<evidence type="ECO:0000256" key="1">
    <source>
        <dbReference type="ARBA" id="ARBA00022801"/>
    </source>
</evidence>
<name>A0ABW3MEP3_9PSEU</name>
<comment type="caution">
    <text evidence="4">The sequence shown here is derived from an EMBL/GenBank/DDBJ whole genome shotgun (WGS) entry which is preliminary data.</text>
</comment>
<dbReference type="InterPro" id="IPR015882">
    <property type="entry name" value="HEX_bac_N"/>
</dbReference>
<dbReference type="InterPro" id="IPR029018">
    <property type="entry name" value="Hex-like_dom2"/>
</dbReference>
<organism evidence="4 5">
    <name type="scientific">Kibdelosporangium lantanae</name>
    <dbReference type="NCBI Taxonomy" id="1497396"/>
    <lineage>
        <taxon>Bacteria</taxon>
        <taxon>Bacillati</taxon>
        <taxon>Actinomycetota</taxon>
        <taxon>Actinomycetes</taxon>
        <taxon>Pseudonocardiales</taxon>
        <taxon>Pseudonocardiaceae</taxon>
        <taxon>Kibdelosporangium</taxon>
    </lineage>
</organism>
<keyword evidence="2" id="KW-0326">Glycosidase</keyword>
<proteinExistence type="predicted"/>
<dbReference type="Pfam" id="PF02838">
    <property type="entry name" value="Glyco_hydro_20b"/>
    <property type="match status" value="1"/>
</dbReference>
<dbReference type="SUPFAM" id="SSF55545">
    <property type="entry name" value="beta-N-acetylhexosaminidase-like domain"/>
    <property type="match status" value="1"/>
</dbReference>
<reference evidence="5" key="1">
    <citation type="journal article" date="2019" name="Int. J. Syst. Evol. Microbiol.">
        <title>The Global Catalogue of Microorganisms (GCM) 10K type strain sequencing project: providing services to taxonomists for standard genome sequencing and annotation.</title>
        <authorList>
            <consortium name="The Broad Institute Genomics Platform"/>
            <consortium name="The Broad Institute Genome Sequencing Center for Infectious Disease"/>
            <person name="Wu L."/>
            <person name="Ma J."/>
        </authorList>
    </citation>
    <scope>NUCLEOTIDE SEQUENCE [LARGE SCALE GENOMIC DNA]</scope>
    <source>
        <strain evidence="5">JCM 31486</strain>
    </source>
</reference>
<dbReference type="Gene3D" id="3.30.379.10">
    <property type="entry name" value="Chitobiase/beta-hexosaminidase domain 2-like"/>
    <property type="match status" value="1"/>
</dbReference>
<dbReference type="EMBL" id="JBHTIS010001646">
    <property type="protein sequence ID" value="MFD1048523.1"/>
    <property type="molecule type" value="Genomic_DNA"/>
</dbReference>
<protein>
    <submittedName>
        <fullName evidence="4">Glycoside hydrolase family 20 zincin-like fold domain-containing protein</fullName>
    </submittedName>
</protein>
<feature type="non-terminal residue" evidence="4">
    <location>
        <position position="100"/>
    </location>
</feature>
<gene>
    <name evidence="4" type="ORF">ACFQ1S_24825</name>
</gene>
<accession>A0ABW3MEP3</accession>
<dbReference type="Proteomes" id="UP001597045">
    <property type="component" value="Unassembled WGS sequence"/>
</dbReference>
<evidence type="ECO:0000259" key="3">
    <source>
        <dbReference type="Pfam" id="PF02838"/>
    </source>
</evidence>
<evidence type="ECO:0000256" key="2">
    <source>
        <dbReference type="ARBA" id="ARBA00023295"/>
    </source>
</evidence>
<sequence>MIPYPNHLVRHPGHFTIPPVLRVTAAPEAQSAVHLLAGYLSPPVHSGDTVGFELDPDIEPEGYELHVTPDRVWLKAATREGFLHGVQTIRQLLLDGSTRL</sequence>
<keyword evidence="5" id="KW-1185">Reference proteome</keyword>
<keyword evidence="1" id="KW-0378">Hydrolase</keyword>
<evidence type="ECO:0000313" key="5">
    <source>
        <dbReference type="Proteomes" id="UP001597045"/>
    </source>
</evidence>
<feature type="domain" description="Beta-hexosaminidase bacterial type N-terminal" evidence="3">
    <location>
        <begin position="2"/>
        <end position="93"/>
    </location>
</feature>
<evidence type="ECO:0000313" key="4">
    <source>
        <dbReference type="EMBL" id="MFD1048523.1"/>
    </source>
</evidence>